<keyword evidence="8" id="KW-0520">NAD</keyword>
<evidence type="ECO:0000256" key="2">
    <source>
        <dbReference type="ARBA" id="ARBA00004777"/>
    </source>
</evidence>
<evidence type="ECO:0000256" key="7">
    <source>
        <dbReference type="ARBA" id="ARBA00023002"/>
    </source>
</evidence>
<dbReference type="GO" id="GO:0009086">
    <property type="term" value="P:methionine biosynthetic process"/>
    <property type="evidence" value="ECO:0007669"/>
    <property type="project" value="UniProtKB-KW"/>
</dbReference>
<proteinExistence type="inferred from homology"/>
<sequence>MKVNQLFNKHQVISFEVFPPRQKSPSIDFSRIYGTMDALSQLDPDFVSVTFGAGGSKRQAGTLEIASLIKSEYGIEPVAHLPASQLTGAEVDELLDQFATHGIQNILALRGDIPKSGRVANDFVHANDLVAHICASGHDFNVIGACYPECHPEASDLNADIAHLKLKVDAGANQLISQLFFDNQVFYDFVAKCRAAGITVPIEAGIMPVLNQHQIQRMAEMSGVSLPEKFTAMMARYEGNPIAMRDAGIAYAIDQIIDLLVHGVDGIHIYTMDNPTVAARIVQATRSLVRA</sequence>
<dbReference type="GO" id="GO:0106312">
    <property type="term" value="F:methylenetetrahydrofolate reductase (NADH) activity"/>
    <property type="evidence" value="ECO:0007669"/>
    <property type="project" value="UniProtKB-EC"/>
</dbReference>
<dbReference type="GO" id="GO:0035999">
    <property type="term" value="P:tetrahydrofolate interconversion"/>
    <property type="evidence" value="ECO:0007669"/>
    <property type="project" value="UniProtKB-UniPathway"/>
</dbReference>
<dbReference type="SUPFAM" id="SSF51730">
    <property type="entry name" value="FAD-linked oxidoreductase"/>
    <property type="match status" value="1"/>
</dbReference>
<keyword evidence="7 12" id="KW-0560">Oxidoreductase</keyword>
<dbReference type="UniPathway" id="UPA00193"/>
<dbReference type="NCBIfam" id="TIGR00676">
    <property type="entry name" value="fadh2"/>
    <property type="match status" value="1"/>
</dbReference>
<keyword evidence="4" id="KW-0028">Amino-acid biosynthesis</keyword>
<comment type="similarity">
    <text evidence="3 12">Belongs to the methylenetetrahydrofolate reductase family.</text>
</comment>
<dbReference type="Pfam" id="PF02219">
    <property type="entry name" value="MTHFR"/>
    <property type="match status" value="1"/>
</dbReference>
<reference evidence="13 14" key="1">
    <citation type="journal article" date="2015" name="Genome Announc.">
        <title>Expanding the biotechnology potential of lactobacilli through comparative genomics of 213 strains and associated genera.</title>
        <authorList>
            <person name="Sun Z."/>
            <person name="Harris H.M."/>
            <person name="McCann A."/>
            <person name="Guo C."/>
            <person name="Argimon S."/>
            <person name="Zhang W."/>
            <person name="Yang X."/>
            <person name="Jeffery I.B."/>
            <person name="Cooney J.C."/>
            <person name="Kagawa T.F."/>
            <person name="Liu W."/>
            <person name="Song Y."/>
            <person name="Salvetti E."/>
            <person name="Wrobel A."/>
            <person name="Rasinkangas P."/>
            <person name="Parkhill J."/>
            <person name="Rea M.C."/>
            <person name="O'Sullivan O."/>
            <person name="Ritari J."/>
            <person name="Douillard F.P."/>
            <person name="Paul Ross R."/>
            <person name="Yang R."/>
            <person name="Briner A.E."/>
            <person name="Felis G.E."/>
            <person name="de Vos W.M."/>
            <person name="Barrangou R."/>
            <person name="Klaenhammer T.R."/>
            <person name="Caufield P.W."/>
            <person name="Cui Y."/>
            <person name="Zhang H."/>
            <person name="O'Toole P.W."/>
        </authorList>
    </citation>
    <scope>NUCLEOTIDE SEQUENCE [LARGE SCALE GENOMIC DNA]</scope>
    <source>
        <strain evidence="13 14">DSM 13343</strain>
    </source>
</reference>
<evidence type="ECO:0000256" key="8">
    <source>
        <dbReference type="ARBA" id="ARBA00023027"/>
    </source>
</evidence>
<dbReference type="RefSeq" id="WP_054717839.1">
    <property type="nucleotide sequence ID" value="NZ_AZEU01000332.1"/>
</dbReference>
<keyword evidence="5 12" id="KW-0285">Flavoprotein</keyword>
<evidence type="ECO:0000313" key="14">
    <source>
        <dbReference type="Proteomes" id="UP000051790"/>
    </source>
</evidence>
<dbReference type="CDD" id="cd00537">
    <property type="entry name" value="MTHFR"/>
    <property type="match status" value="1"/>
</dbReference>
<dbReference type="PANTHER" id="PTHR45754">
    <property type="entry name" value="METHYLENETETRAHYDROFOLATE REDUCTASE"/>
    <property type="match status" value="1"/>
</dbReference>
<dbReference type="OrthoDB" id="9812555at2"/>
<dbReference type="Proteomes" id="UP000051790">
    <property type="component" value="Unassembled WGS sequence"/>
</dbReference>
<dbReference type="InterPro" id="IPR004620">
    <property type="entry name" value="MTHF_reductase_bac"/>
</dbReference>
<comment type="catalytic activity">
    <reaction evidence="11">
        <text>(6S)-5-methyl-5,6,7,8-tetrahydrofolate + NAD(+) = (6R)-5,10-methylene-5,6,7,8-tetrahydrofolate + NADH + H(+)</text>
        <dbReference type="Rhea" id="RHEA:19821"/>
        <dbReference type="ChEBI" id="CHEBI:15378"/>
        <dbReference type="ChEBI" id="CHEBI:15636"/>
        <dbReference type="ChEBI" id="CHEBI:18608"/>
        <dbReference type="ChEBI" id="CHEBI:57540"/>
        <dbReference type="ChEBI" id="CHEBI:57945"/>
        <dbReference type="EC" id="1.5.1.54"/>
    </reaction>
    <physiologicalReaction direction="right-to-left" evidence="11">
        <dbReference type="Rhea" id="RHEA:19823"/>
    </physiologicalReaction>
</comment>
<keyword evidence="14" id="KW-1185">Reference proteome</keyword>
<comment type="cofactor">
    <cofactor evidence="1 12">
        <name>FAD</name>
        <dbReference type="ChEBI" id="CHEBI:57692"/>
    </cofactor>
</comment>
<evidence type="ECO:0000256" key="6">
    <source>
        <dbReference type="ARBA" id="ARBA00022827"/>
    </source>
</evidence>
<dbReference type="EMBL" id="AZEU01000332">
    <property type="protein sequence ID" value="KRL36595.1"/>
    <property type="molecule type" value="Genomic_DNA"/>
</dbReference>
<dbReference type="GO" id="GO:0071949">
    <property type="term" value="F:FAD binding"/>
    <property type="evidence" value="ECO:0007669"/>
    <property type="project" value="TreeGrafter"/>
</dbReference>
<dbReference type="Gene3D" id="3.20.20.220">
    <property type="match status" value="1"/>
</dbReference>
<evidence type="ECO:0000256" key="10">
    <source>
        <dbReference type="ARBA" id="ARBA00034478"/>
    </source>
</evidence>
<dbReference type="InterPro" id="IPR029041">
    <property type="entry name" value="FAD-linked_oxidoreductase-like"/>
</dbReference>
<dbReference type="PATRIC" id="fig|1423769.4.peg.3215"/>
<keyword evidence="6 12" id="KW-0274">FAD</keyword>
<comment type="pathway">
    <text evidence="10">Amino-acid biosynthesis; L-methionine biosynthesis via de novo pathway.</text>
</comment>
<evidence type="ECO:0000313" key="13">
    <source>
        <dbReference type="EMBL" id="KRL36595.1"/>
    </source>
</evidence>
<comment type="caution">
    <text evidence="13">The sequence shown here is derived from an EMBL/GenBank/DDBJ whole genome shotgun (WGS) entry which is preliminary data.</text>
</comment>
<evidence type="ECO:0000256" key="11">
    <source>
        <dbReference type="ARBA" id="ARBA00048628"/>
    </source>
</evidence>
<dbReference type="InterPro" id="IPR003171">
    <property type="entry name" value="Mehydrof_redctse-like"/>
</dbReference>
<dbReference type="AlphaFoldDB" id="A0A0R1Q5P8"/>
<protein>
    <recommendedName>
        <fullName evidence="12">Methylenetetrahydrofolate reductase</fullName>
        <ecNumber evidence="12">1.5.1.54</ecNumber>
    </recommendedName>
</protein>
<dbReference type="EC" id="1.5.1.54" evidence="12"/>
<comment type="pathway">
    <text evidence="2 12">One-carbon metabolism; tetrahydrofolate interconversion.</text>
</comment>
<name>A0A0R1Q5P8_9LACO</name>
<evidence type="ECO:0000256" key="12">
    <source>
        <dbReference type="RuleBase" id="RU003862"/>
    </source>
</evidence>
<gene>
    <name evidence="13" type="ORF">FD01_GL002980</name>
</gene>
<evidence type="ECO:0000256" key="3">
    <source>
        <dbReference type="ARBA" id="ARBA00006743"/>
    </source>
</evidence>
<evidence type="ECO:0000256" key="1">
    <source>
        <dbReference type="ARBA" id="ARBA00001974"/>
    </source>
</evidence>
<evidence type="ECO:0000256" key="9">
    <source>
        <dbReference type="ARBA" id="ARBA00023167"/>
    </source>
</evidence>
<accession>A0A0R1Q5P8</accession>
<evidence type="ECO:0000256" key="5">
    <source>
        <dbReference type="ARBA" id="ARBA00022630"/>
    </source>
</evidence>
<organism evidence="13 14">
    <name type="scientific">Lacticaseibacillus manihotivorans DSM 13343 = JCM 12514</name>
    <dbReference type="NCBI Taxonomy" id="1423769"/>
    <lineage>
        <taxon>Bacteria</taxon>
        <taxon>Bacillati</taxon>
        <taxon>Bacillota</taxon>
        <taxon>Bacilli</taxon>
        <taxon>Lactobacillales</taxon>
        <taxon>Lactobacillaceae</taxon>
        <taxon>Lacticaseibacillus</taxon>
    </lineage>
</organism>
<dbReference type="PANTHER" id="PTHR45754:SF3">
    <property type="entry name" value="METHYLENETETRAHYDROFOLATE REDUCTASE (NADPH)"/>
    <property type="match status" value="1"/>
</dbReference>
<evidence type="ECO:0000256" key="4">
    <source>
        <dbReference type="ARBA" id="ARBA00022605"/>
    </source>
</evidence>
<keyword evidence="9" id="KW-0486">Methionine biosynthesis</keyword>
<dbReference type="GO" id="GO:0005829">
    <property type="term" value="C:cytosol"/>
    <property type="evidence" value="ECO:0007669"/>
    <property type="project" value="InterPro"/>
</dbReference>